<keyword evidence="2 6" id="KW-0812">Transmembrane</keyword>
<comment type="subcellular location">
    <subcellularLocation>
        <location evidence="1">Membrane</location>
        <topology evidence="1">Multi-pass membrane protein</topology>
    </subcellularLocation>
</comment>
<feature type="region of interest" description="Disordered" evidence="5">
    <location>
        <begin position="468"/>
        <end position="492"/>
    </location>
</feature>
<evidence type="ECO:0000256" key="1">
    <source>
        <dbReference type="ARBA" id="ARBA00004141"/>
    </source>
</evidence>
<feature type="compositionally biased region" description="Acidic residues" evidence="5">
    <location>
        <begin position="535"/>
        <end position="548"/>
    </location>
</feature>
<proteinExistence type="predicted"/>
<evidence type="ECO:0000259" key="7">
    <source>
        <dbReference type="Pfam" id="PF00520"/>
    </source>
</evidence>
<keyword evidence="3 6" id="KW-1133">Transmembrane helix</keyword>
<keyword evidence="4 6" id="KW-0472">Membrane</keyword>
<comment type="caution">
    <text evidence="8">The sequence shown here is derived from an EMBL/GenBank/DDBJ whole genome shotgun (WGS) entry which is preliminary data.</text>
</comment>
<evidence type="ECO:0000256" key="3">
    <source>
        <dbReference type="ARBA" id="ARBA00022989"/>
    </source>
</evidence>
<reference evidence="8" key="1">
    <citation type="submission" date="2020-10" db="EMBL/GenBank/DDBJ databases">
        <authorList>
            <person name="Kikuchi T."/>
        </authorList>
    </citation>
    <scope>NUCLEOTIDE SEQUENCE</scope>
    <source>
        <strain evidence="8">NKZ352</strain>
    </source>
</reference>
<evidence type="ECO:0000313" key="8">
    <source>
        <dbReference type="EMBL" id="CAD6184965.1"/>
    </source>
</evidence>
<sequence length="617" mass="70104">MIAVRDVSSGRVVLACDSVLWTMKLLDYMSVHPRLGPYITMAGKMIMSMSYIIVMLVVALLSFGLARQSITFPNENWHWILVRNIFLKPYFMLYGEVYADEIDTCGDEAWDQHLENGGPVMMGNATTGLNCVPGYWIPPVLMTFFLLIANILLMSMLIAIFNHIFDQTDEIAQQIWLFQRYRQVMEYESTPFLPPPFTPLYHAYMLIKLVHWRLTKNKDSKDLDEKRDLFDFSLKLFLNDDQVEKLHDFEEDCMEDLARQKELEKNTSSEQRILRTDQRTDQILNRMVDLQTKETMAREAINDIDGRLGALEKNQTEILEYLRTLVAFNAAQQTSLQPTFQQARHSPTPDQNTQHLRLPENQSTIAGALSEERLNAPMSVRRVRTSTICAMSSEEPTLLSPRSAGATAASAAVTDAVRLASVASMDQLPMSVMSKLSTVSTRRNQRHEEYTSITDSIAVCVFDRRLKTRSHSSEQDSVPQSEIDEEKTMSPRKRSMIALPHHPELDEADNSTFEEEISRLARDEEGHADCELTDVDLEDDEEEEEEDQINASELVSDADDDVVEGRPHAQTLASIASKMSLQVVDETGDGHHPSPQIFSPSADASPQLVHRRRSRSP</sequence>
<feature type="region of interest" description="Disordered" evidence="5">
    <location>
        <begin position="535"/>
        <end position="568"/>
    </location>
</feature>
<dbReference type="EMBL" id="CAJGYM010000001">
    <property type="protein sequence ID" value="CAD6184965.1"/>
    <property type="molecule type" value="Genomic_DNA"/>
</dbReference>
<evidence type="ECO:0000256" key="2">
    <source>
        <dbReference type="ARBA" id="ARBA00022692"/>
    </source>
</evidence>
<feature type="transmembrane region" description="Helical" evidence="6">
    <location>
        <begin position="45"/>
        <end position="66"/>
    </location>
</feature>
<dbReference type="GO" id="GO:0005886">
    <property type="term" value="C:plasma membrane"/>
    <property type="evidence" value="ECO:0007669"/>
    <property type="project" value="TreeGrafter"/>
</dbReference>
<feature type="region of interest" description="Disordered" evidence="5">
    <location>
        <begin position="583"/>
        <end position="617"/>
    </location>
</feature>
<dbReference type="GO" id="GO:0005261">
    <property type="term" value="F:monoatomic cation channel activity"/>
    <property type="evidence" value="ECO:0007669"/>
    <property type="project" value="TreeGrafter"/>
</dbReference>
<dbReference type="InterPro" id="IPR005821">
    <property type="entry name" value="Ion_trans_dom"/>
</dbReference>
<accession>A0A8S1GN58</accession>
<evidence type="ECO:0000313" key="9">
    <source>
        <dbReference type="Proteomes" id="UP000835052"/>
    </source>
</evidence>
<evidence type="ECO:0000256" key="4">
    <source>
        <dbReference type="ARBA" id="ARBA00023136"/>
    </source>
</evidence>
<evidence type="ECO:0000256" key="6">
    <source>
        <dbReference type="SAM" id="Phobius"/>
    </source>
</evidence>
<dbReference type="AlphaFoldDB" id="A0A8S1GN58"/>
<gene>
    <name evidence="8" type="ORF">CAUJ_LOCUS884</name>
</gene>
<dbReference type="Pfam" id="PF00520">
    <property type="entry name" value="Ion_trans"/>
    <property type="match status" value="1"/>
</dbReference>
<dbReference type="InterPro" id="IPR050927">
    <property type="entry name" value="TRPM"/>
</dbReference>
<dbReference type="GO" id="GO:0030001">
    <property type="term" value="P:metal ion transport"/>
    <property type="evidence" value="ECO:0007669"/>
    <property type="project" value="TreeGrafter"/>
</dbReference>
<name>A0A8S1GN58_9PELO</name>
<dbReference type="Proteomes" id="UP000835052">
    <property type="component" value="Unassembled WGS sequence"/>
</dbReference>
<dbReference type="PANTHER" id="PTHR13800">
    <property type="entry name" value="TRANSIENT RECEPTOR POTENTIAL CATION CHANNEL, SUBFAMILY M, MEMBER 6"/>
    <property type="match status" value="1"/>
</dbReference>
<keyword evidence="9" id="KW-1185">Reference proteome</keyword>
<protein>
    <recommendedName>
        <fullName evidence="7">Ion transport domain-containing protein</fullName>
    </recommendedName>
</protein>
<dbReference type="PANTHER" id="PTHR13800:SF44">
    <property type="entry name" value="TRANSIENT RECEPTOR POTENTIAL CHANNEL"/>
    <property type="match status" value="1"/>
</dbReference>
<organism evidence="8 9">
    <name type="scientific">Caenorhabditis auriculariae</name>
    <dbReference type="NCBI Taxonomy" id="2777116"/>
    <lineage>
        <taxon>Eukaryota</taxon>
        <taxon>Metazoa</taxon>
        <taxon>Ecdysozoa</taxon>
        <taxon>Nematoda</taxon>
        <taxon>Chromadorea</taxon>
        <taxon>Rhabditida</taxon>
        <taxon>Rhabditina</taxon>
        <taxon>Rhabditomorpha</taxon>
        <taxon>Rhabditoidea</taxon>
        <taxon>Rhabditidae</taxon>
        <taxon>Peloderinae</taxon>
        <taxon>Caenorhabditis</taxon>
    </lineage>
</organism>
<evidence type="ECO:0000256" key="5">
    <source>
        <dbReference type="SAM" id="MobiDB-lite"/>
    </source>
</evidence>
<dbReference type="OrthoDB" id="301415at2759"/>
<feature type="domain" description="Ion transport" evidence="7">
    <location>
        <begin position="11"/>
        <end position="170"/>
    </location>
</feature>